<keyword evidence="6 7" id="KW-0539">Nucleus</keyword>
<dbReference type="AlphaFoldDB" id="E4XHG4"/>
<keyword evidence="5 7" id="KW-0508">mRNA splicing</keyword>
<evidence type="ECO:0000256" key="3">
    <source>
        <dbReference type="ARBA" id="ARBA00022664"/>
    </source>
</evidence>
<feature type="region of interest" description="Disordered" evidence="8">
    <location>
        <begin position="1"/>
        <end position="46"/>
    </location>
</feature>
<evidence type="ECO:0000256" key="4">
    <source>
        <dbReference type="ARBA" id="ARBA00022728"/>
    </source>
</evidence>
<dbReference type="OrthoDB" id="3881at2759"/>
<dbReference type="InterPro" id="IPR005037">
    <property type="entry name" value="PRP38"/>
</dbReference>
<reference evidence="9" key="1">
    <citation type="journal article" date="2010" name="Science">
        <title>Plasticity of animal genome architecture unmasked by rapid evolution of a pelagic tunicate.</title>
        <authorList>
            <person name="Denoeud F."/>
            <person name="Henriet S."/>
            <person name="Mungpakdee S."/>
            <person name="Aury J.M."/>
            <person name="Da Silva C."/>
            <person name="Brinkmann H."/>
            <person name="Mikhaleva J."/>
            <person name="Olsen L.C."/>
            <person name="Jubin C."/>
            <person name="Canestro C."/>
            <person name="Bouquet J.M."/>
            <person name="Danks G."/>
            <person name="Poulain J."/>
            <person name="Campsteijn C."/>
            <person name="Adamski M."/>
            <person name="Cross I."/>
            <person name="Yadetie F."/>
            <person name="Muffato M."/>
            <person name="Louis A."/>
            <person name="Butcher S."/>
            <person name="Tsagkogeorga G."/>
            <person name="Konrad A."/>
            <person name="Singh S."/>
            <person name="Jensen M.F."/>
            <person name="Cong E.H."/>
            <person name="Eikeseth-Otteraa H."/>
            <person name="Noel B."/>
            <person name="Anthouard V."/>
            <person name="Porcel B.M."/>
            <person name="Kachouri-Lafond R."/>
            <person name="Nishino A."/>
            <person name="Ugolini M."/>
            <person name="Chourrout P."/>
            <person name="Nishida H."/>
            <person name="Aasland R."/>
            <person name="Huzurbazar S."/>
            <person name="Westhof E."/>
            <person name="Delsuc F."/>
            <person name="Lehrach H."/>
            <person name="Reinhardt R."/>
            <person name="Weissenbach J."/>
            <person name="Roy S.W."/>
            <person name="Artiguenave F."/>
            <person name="Postlethwait J.H."/>
            <person name="Manak J.R."/>
            <person name="Thompson E.M."/>
            <person name="Jaillon O."/>
            <person name="Du Pasquier L."/>
            <person name="Boudinot P."/>
            <person name="Liberles D.A."/>
            <person name="Volff J.N."/>
            <person name="Philippe H."/>
            <person name="Lenhard B."/>
            <person name="Roest Crollius H."/>
            <person name="Wincker P."/>
            <person name="Chourrout D."/>
        </authorList>
    </citation>
    <scope>NUCLEOTIDE SEQUENCE [LARGE SCALE GENOMIC DNA]</scope>
</reference>
<dbReference type="Pfam" id="PF03371">
    <property type="entry name" value="PRP38"/>
    <property type="match status" value="1"/>
</dbReference>
<evidence type="ECO:0000256" key="8">
    <source>
        <dbReference type="SAM" id="MobiDB-lite"/>
    </source>
</evidence>
<gene>
    <name evidence="9" type="ORF">GSOID_T00010940001</name>
</gene>
<feature type="compositionally biased region" description="Basic residues" evidence="8">
    <location>
        <begin position="308"/>
        <end position="323"/>
    </location>
</feature>
<dbReference type="GO" id="GO:0000398">
    <property type="term" value="P:mRNA splicing, via spliceosome"/>
    <property type="evidence" value="ECO:0007669"/>
    <property type="project" value="UniProtKB-UniRule"/>
</dbReference>
<name>E4XHG4_OIKDI</name>
<feature type="compositionally biased region" description="Acidic residues" evidence="8">
    <location>
        <begin position="12"/>
        <end position="23"/>
    </location>
</feature>
<dbReference type="GO" id="GO:0005681">
    <property type="term" value="C:spliceosomal complex"/>
    <property type="evidence" value="ECO:0007669"/>
    <property type="project" value="UniProtKB-KW"/>
</dbReference>
<keyword evidence="10" id="KW-1185">Reference proteome</keyword>
<evidence type="ECO:0000313" key="10">
    <source>
        <dbReference type="Proteomes" id="UP000001307"/>
    </source>
</evidence>
<evidence type="ECO:0000256" key="5">
    <source>
        <dbReference type="ARBA" id="ARBA00023187"/>
    </source>
</evidence>
<comment type="function">
    <text evidence="7">Required for pre-mRNA splicing.</text>
</comment>
<dbReference type="EMBL" id="FN653051">
    <property type="protein sequence ID" value="CBY10112.1"/>
    <property type="molecule type" value="Genomic_DNA"/>
</dbReference>
<evidence type="ECO:0000256" key="2">
    <source>
        <dbReference type="ARBA" id="ARBA00006164"/>
    </source>
</evidence>
<comment type="subcellular location">
    <subcellularLocation>
        <location evidence="1 7">Nucleus</location>
    </subcellularLocation>
</comment>
<sequence length="362" mass="41312">MSENIEEKQIPDPEEEDSGDDDDLGKYMIDDDDDLPPPVSKNVEEKKIDIEDQKKELFSAKELRDYMAASVPGLKKHRGHKLPVHGNERTMNLNHMVLANITESAYFRCDLLQIKTYDEMIDEIYYKVTHLEPWEKGSRKHFTGSATGAERGMAYSSIPGVQNYVGVRGVGQGGIVSTPFCCLYKLWTIKLTRKQVELMCDHVDSPFIRGLGFLYLRFSLPPQNLLEFLQPYFNDQEEVDPKAGGGDPMTMGALILAMLEENHWYGTMLPRIPAKHLQEIRREIDNFRGTTRGGGPSVKERNSDKGRGSRRSRSRSPTRKKRRDPRELDDGPSSSYSSARGKRDRNPYEDMPRGFGGRNSRY</sequence>
<evidence type="ECO:0000256" key="7">
    <source>
        <dbReference type="RuleBase" id="RU367025"/>
    </source>
</evidence>
<evidence type="ECO:0000256" key="6">
    <source>
        <dbReference type="ARBA" id="ARBA00023242"/>
    </source>
</evidence>
<accession>E4XHG4</accession>
<organism evidence="9">
    <name type="scientific">Oikopleura dioica</name>
    <name type="common">Tunicate</name>
    <dbReference type="NCBI Taxonomy" id="34765"/>
    <lineage>
        <taxon>Eukaryota</taxon>
        <taxon>Metazoa</taxon>
        <taxon>Chordata</taxon>
        <taxon>Tunicata</taxon>
        <taxon>Appendicularia</taxon>
        <taxon>Copelata</taxon>
        <taxon>Oikopleuridae</taxon>
        <taxon>Oikopleura</taxon>
    </lineage>
</organism>
<evidence type="ECO:0000256" key="1">
    <source>
        <dbReference type="ARBA" id="ARBA00004123"/>
    </source>
</evidence>
<feature type="region of interest" description="Disordered" evidence="8">
    <location>
        <begin position="286"/>
        <end position="362"/>
    </location>
</feature>
<keyword evidence="4 7" id="KW-0747">Spliceosome</keyword>
<feature type="compositionally biased region" description="Basic and acidic residues" evidence="8">
    <location>
        <begin position="1"/>
        <end position="11"/>
    </location>
</feature>
<comment type="similarity">
    <text evidence="2 7">Belongs to the PRP38 family.</text>
</comment>
<evidence type="ECO:0000313" key="9">
    <source>
        <dbReference type="EMBL" id="CBY10112.1"/>
    </source>
</evidence>
<dbReference type="Proteomes" id="UP000001307">
    <property type="component" value="Unassembled WGS sequence"/>
</dbReference>
<keyword evidence="3 7" id="KW-0507">mRNA processing</keyword>
<dbReference type="PANTHER" id="PTHR23142">
    <property type="entry name" value="PRE-MRNA-SPLICING FACTOR 38A-RELATED"/>
    <property type="match status" value="1"/>
</dbReference>
<feature type="compositionally biased region" description="Basic and acidic residues" evidence="8">
    <location>
        <begin position="298"/>
        <end position="307"/>
    </location>
</feature>
<proteinExistence type="inferred from homology"/>
<dbReference type="InParanoid" id="E4XHG4"/>
<protein>
    <recommendedName>
        <fullName evidence="7">Pre-mRNA-splicing factor 38</fullName>
    </recommendedName>
</protein>